<gene>
    <name evidence="7" type="primary">MPS2</name>
    <name evidence="9" type="ORF">EKO27_g4740</name>
</gene>
<keyword evidence="6 7" id="KW-0539">Nucleus</keyword>
<feature type="compositionally biased region" description="Polar residues" evidence="8">
    <location>
        <begin position="248"/>
        <end position="266"/>
    </location>
</feature>
<evidence type="ECO:0000313" key="10">
    <source>
        <dbReference type="Proteomes" id="UP000286045"/>
    </source>
</evidence>
<dbReference type="GO" id="GO:0005816">
    <property type="term" value="C:spindle pole body"/>
    <property type="evidence" value="ECO:0007669"/>
    <property type="project" value="UniProtKB-SubCell"/>
</dbReference>
<reference evidence="9 10" key="1">
    <citation type="submission" date="2018-12" db="EMBL/GenBank/DDBJ databases">
        <title>Draft genome sequence of Xylaria grammica IHI A82.</title>
        <authorList>
            <person name="Buettner E."/>
            <person name="Kellner H."/>
        </authorList>
    </citation>
    <scope>NUCLEOTIDE SEQUENCE [LARGE SCALE GENOMIC DNA]</scope>
    <source>
        <strain evidence="9 10">IHI A82</strain>
    </source>
</reference>
<dbReference type="GO" id="GO:0071988">
    <property type="term" value="P:protein localization to spindle pole body"/>
    <property type="evidence" value="ECO:0007669"/>
    <property type="project" value="InterPro"/>
</dbReference>
<keyword evidence="5 7" id="KW-0175">Coiled coil</keyword>
<evidence type="ECO:0000256" key="7">
    <source>
        <dbReference type="RuleBase" id="RU362141"/>
    </source>
</evidence>
<evidence type="ECO:0000256" key="6">
    <source>
        <dbReference type="ARBA" id="ARBA00023242"/>
    </source>
</evidence>
<proteinExistence type="inferred from homology"/>
<dbReference type="Proteomes" id="UP000286045">
    <property type="component" value="Unassembled WGS sequence"/>
</dbReference>
<sequence length="303" mass="33901">MSESRRVKFSSSPPLRGALKHSEPNPRDSGVGSSSSDHTGSSGSLDERFTVRDYNIQSNNVDALREALSDTIKDVENWKARYLKKNNEQIETRRNLRNTEGLYRDACEHKDTLQAQLESVEDRMEKQDAALDIANARIQDLESDLSEWKDKYQTLHELYEEARHSANSSIISVGSGEHSLGRTRSHKEKDSAALTSRMKERINRDHPDAGSSRSSRSSEGTAPSKRSSQRTSTTASDKPYIEKMPPRASTNSLTSPRQHGSYTLTTPRPPHPRGSMEQSRLRAPVTVRMVITSRIPFPTAPGV</sequence>
<keyword evidence="10" id="KW-1185">Reference proteome</keyword>
<evidence type="ECO:0000256" key="2">
    <source>
        <dbReference type="ARBA" id="ARBA00008916"/>
    </source>
</evidence>
<organism evidence="9 10">
    <name type="scientific">Xylaria grammica</name>
    <dbReference type="NCBI Taxonomy" id="363999"/>
    <lineage>
        <taxon>Eukaryota</taxon>
        <taxon>Fungi</taxon>
        <taxon>Dikarya</taxon>
        <taxon>Ascomycota</taxon>
        <taxon>Pezizomycotina</taxon>
        <taxon>Sordariomycetes</taxon>
        <taxon>Xylariomycetidae</taxon>
        <taxon>Xylariales</taxon>
        <taxon>Xylariaceae</taxon>
        <taxon>Xylaria</taxon>
    </lineage>
</organism>
<keyword evidence="7" id="KW-0206">Cytoskeleton</keyword>
<evidence type="ECO:0000256" key="1">
    <source>
        <dbReference type="ARBA" id="ARBA00003044"/>
    </source>
</evidence>
<dbReference type="AlphaFoldDB" id="A0A439D7I8"/>
<feature type="compositionally biased region" description="Low complexity" evidence="8">
    <location>
        <begin position="29"/>
        <end position="44"/>
    </location>
</feature>
<comment type="subcellular location">
    <subcellularLocation>
        <location evidence="7">Cytoplasm</location>
        <location evidence="7">Cytoskeleton</location>
        <location evidence="7">Microtubule organizing center</location>
        <location evidence="7">Spindle pole body</location>
    </subcellularLocation>
    <subcellularLocation>
        <location evidence="7">Nucleus membrane</location>
        <topology evidence="7">Single-pass membrane protein</topology>
    </subcellularLocation>
</comment>
<feature type="coiled-coil region" evidence="7">
    <location>
        <begin position="61"/>
        <end position="158"/>
    </location>
</feature>
<dbReference type="GO" id="GO:0005737">
    <property type="term" value="C:cytoplasm"/>
    <property type="evidence" value="ECO:0007669"/>
    <property type="project" value="UniProtKB-UniRule"/>
</dbReference>
<comment type="function">
    <text evidence="1 7">Component of the spindle pole body (SPB) required for insertion of the nascent SPB into the nuclear envelope and for the proper execution of spindle pole body (SPB) duplication.</text>
</comment>
<feature type="compositionally biased region" description="Polar residues" evidence="8">
    <location>
        <begin position="219"/>
        <end position="236"/>
    </location>
</feature>
<accession>A0A439D7I8</accession>
<keyword evidence="4 7" id="KW-0963">Cytoplasm</keyword>
<feature type="region of interest" description="Disordered" evidence="8">
    <location>
        <begin position="1"/>
        <end position="49"/>
    </location>
</feature>
<dbReference type="SUPFAM" id="SSF103657">
    <property type="entry name" value="BAR/IMD domain-like"/>
    <property type="match status" value="1"/>
</dbReference>
<dbReference type="GO" id="GO:0030474">
    <property type="term" value="P:spindle pole body duplication"/>
    <property type="evidence" value="ECO:0007669"/>
    <property type="project" value="InterPro"/>
</dbReference>
<dbReference type="STRING" id="363999.A0A439D7I8"/>
<evidence type="ECO:0000256" key="3">
    <source>
        <dbReference type="ARBA" id="ARBA00015584"/>
    </source>
</evidence>
<evidence type="ECO:0000256" key="8">
    <source>
        <dbReference type="SAM" id="MobiDB-lite"/>
    </source>
</evidence>
<evidence type="ECO:0000313" key="9">
    <source>
        <dbReference type="EMBL" id="RWA10365.1"/>
    </source>
</evidence>
<feature type="region of interest" description="Disordered" evidence="8">
    <location>
        <begin position="173"/>
        <end position="283"/>
    </location>
</feature>
<dbReference type="GO" id="GO:0031965">
    <property type="term" value="C:nuclear membrane"/>
    <property type="evidence" value="ECO:0007669"/>
    <property type="project" value="UniProtKB-SubCell"/>
</dbReference>
<dbReference type="EMBL" id="RYZI01000117">
    <property type="protein sequence ID" value="RWA10365.1"/>
    <property type="molecule type" value="Genomic_DNA"/>
</dbReference>
<evidence type="ECO:0000256" key="5">
    <source>
        <dbReference type="ARBA" id="ARBA00023054"/>
    </source>
</evidence>
<feature type="compositionally biased region" description="Basic and acidic residues" evidence="8">
    <location>
        <begin position="187"/>
        <end position="208"/>
    </location>
</feature>
<dbReference type="InterPro" id="IPR027267">
    <property type="entry name" value="AH/BAR_dom_sf"/>
</dbReference>
<protein>
    <recommendedName>
        <fullName evidence="3 7">Monopolar spindle protein 2</fullName>
    </recommendedName>
</protein>
<comment type="similarity">
    <text evidence="2 7">Belongs to the MPS2 family.</text>
</comment>
<evidence type="ECO:0000256" key="4">
    <source>
        <dbReference type="ARBA" id="ARBA00022490"/>
    </source>
</evidence>
<dbReference type="InterPro" id="IPR031433">
    <property type="entry name" value="Mps2"/>
</dbReference>
<dbReference type="Pfam" id="PF17060">
    <property type="entry name" value="MPS2"/>
    <property type="match status" value="1"/>
</dbReference>
<name>A0A439D7I8_9PEZI</name>
<comment type="caution">
    <text evidence="9">The sequence shown here is derived from an EMBL/GenBank/DDBJ whole genome shotgun (WGS) entry which is preliminary data.</text>
</comment>